<dbReference type="PANTHER" id="PTHR33732:SF9">
    <property type="entry name" value="REF_SRPP-LIKE PROTEIN OS05G0151300_LOC_OS05G05940"/>
    <property type="match status" value="1"/>
</dbReference>
<organism evidence="3 4">
    <name type="scientific">Phaseolus angularis</name>
    <name type="common">Azuki bean</name>
    <name type="synonym">Vigna angularis</name>
    <dbReference type="NCBI Taxonomy" id="3914"/>
    <lineage>
        <taxon>Eukaryota</taxon>
        <taxon>Viridiplantae</taxon>
        <taxon>Streptophyta</taxon>
        <taxon>Embryophyta</taxon>
        <taxon>Tracheophyta</taxon>
        <taxon>Spermatophyta</taxon>
        <taxon>Magnoliopsida</taxon>
        <taxon>eudicotyledons</taxon>
        <taxon>Gunneridae</taxon>
        <taxon>Pentapetalae</taxon>
        <taxon>rosids</taxon>
        <taxon>fabids</taxon>
        <taxon>Fabales</taxon>
        <taxon>Fabaceae</taxon>
        <taxon>Papilionoideae</taxon>
        <taxon>50 kb inversion clade</taxon>
        <taxon>NPAAA clade</taxon>
        <taxon>indigoferoid/millettioid clade</taxon>
        <taxon>Phaseoleae</taxon>
        <taxon>Vigna</taxon>
    </lineage>
</organism>
<dbReference type="Pfam" id="PF05755">
    <property type="entry name" value="REF"/>
    <property type="match status" value="1"/>
</dbReference>
<evidence type="ECO:0000256" key="2">
    <source>
        <dbReference type="SAM" id="MobiDB-lite"/>
    </source>
</evidence>
<comment type="caution">
    <text evidence="3">The sequence shown here is derived from an EMBL/GenBank/DDBJ whole genome shotgun (WGS) entry which is preliminary data.</text>
</comment>
<evidence type="ECO:0000256" key="1">
    <source>
        <dbReference type="ARBA" id="ARBA00009737"/>
    </source>
</evidence>
<comment type="similarity">
    <text evidence="1">Belongs to the REF/SRPP family.</text>
</comment>
<dbReference type="InterPro" id="IPR008802">
    <property type="entry name" value="REF"/>
</dbReference>
<evidence type="ECO:0000313" key="3">
    <source>
        <dbReference type="EMBL" id="KAG2410147.1"/>
    </source>
</evidence>
<evidence type="ECO:0000313" key="4">
    <source>
        <dbReference type="Proteomes" id="UP000743370"/>
    </source>
</evidence>
<proteinExistence type="inferred from homology"/>
<sequence>MRCAAVSSVRTVEETVKSVIGPVYEKFHLVPDELLRIADRSVYPVQHPQAPARSTASDIAAAVYSKCKPAAKEAYDRFGAKVEHCAETTRQRLFPPAPNTSCWMEKYNEKVVTAAKKSCRVPALVPPERIARMLDKRGEYSAKRVATQMESHGKSECFRACVSGCSYKFDVKPEEADKVSPNRQTMPETVAVQKPKPELVYPIDPPADIPGTSA</sequence>
<dbReference type="AlphaFoldDB" id="A0A8T0LDR0"/>
<dbReference type="Proteomes" id="UP000743370">
    <property type="component" value="Unassembled WGS sequence"/>
</dbReference>
<accession>A0A8T0LDR0</accession>
<dbReference type="EMBL" id="JABFOF010000001">
    <property type="protein sequence ID" value="KAG2410147.1"/>
    <property type="molecule type" value="Genomic_DNA"/>
</dbReference>
<protein>
    <submittedName>
        <fullName evidence="3">Stress-related protein</fullName>
    </submittedName>
</protein>
<reference evidence="3 4" key="1">
    <citation type="submission" date="2020-05" db="EMBL/GenBank/DDBJ databases">
        <title>Vigna angularis (adzuki bean) Var. LongXiaoDou No. 4 denovo assembly.</title>
        <authorList>
            <person name="Xiang H."/>
        </authorList>
    </citation>
    <scope>NUCLEOTIDE SEQUENCE [LARGE SCALE GENOMIC DNA]</scope>
    <source>
        <tissue evidence="3">Leaf</tissue>
    </source>
</reference>
<gene>
    <name evidence="3" type="ORF">HKW66_Vig0008120</name>
</gene>
<dbReference type="PANTHER" id="PTHR33732">
    <property type="entry name" value="REF/SRPP-LIKE PROTEIN OS05G0151300/LOC_OS05G05940"/>
    <property type="match status" value="1"/>
</dbReference>
<feature type="region of interest" description="Disordered" evidence="2">
    <location>
        <begin position="194"/>
        <end position="214"/>
    </location>
</feature>
<name>A0A8T0LDR0_PHAAN</name>